<proteinExistence type="predicted"/>
<dbReference type="Pfam" id="PF21425">
    <property type="entry name" value="DTP-pb9_A-dom_N"/>
    <property type="match status" value="1"/>
</dbReference>
<gene>
    <name evidence="3" type="ORF">PR1_138</name>
</gene>
<feature type="domain" description="Distal tail protein pb9 B" evidence="2">
    <location>
        <begin position="87"/>
        <end position="169"/>
    </location>
</feature>
<dbReference type="Pfam" id="PF21430">
    <property type="entry name" value="DTP-pb9_B-dom"/>
    <property type="match status" value="1"/>
</dbReference>
<name>A0A1S6KUY8_9CAUD</name>
<evidence type="ECO:0000313" key="3">
    <source>
        <dbReference type="EMBL" id="AQT25250.1"/>
    </source>
</evidence>
<dbReference type="InterPro" id="IPR048415">
    <property type="entry name" value="DTP-pb9_B-dom"/>
</dbReference>
<dbReference type="EMBL" id="KY363465">
    <property type="protein sequence ID" value="AQT25250.1"/>
    <property type="molecule type" value="Genomic_DNA"/>
</dbReference>
<dbReference type="InterPro" id="IPR048417">
    <property type="entry name" value="DTP-pb9_A-dom_N"/>
</dbReference>
<reference evidence="3 4" key="1">
    <citation type="submission" date="2016-12" db="EMBL/GenBank/DDBJ databases">
        <title>Providencia rettgeri phage vB-PreS_PR1 - a deep-branching member of the T5-like siphoviruses.</title>
        <authorList>
            <person name="Oliveira H."/>
            <person name="Pinto G."/>
            <person name="Hendrix H."/>
            <person name="Noben J.-P."/>
            <person name="Gawor J."/>
            <person name="Lobocka M."/>
            <person name="Lavigne R."/>
            <person name="Azeredo J."/>
        </authorList>
    </citation>
    <scope>NUCLEOTIDE SEQUENCE [LARGE SCALE GENOMIC DNA]</scope>
</reference>
<protein>
    <submittedName>
        <fullName evidence="3">Distal tail protein</fullName>
    </submittedName>
</protein>
<dbReference type="Gene3D" id="3.30.200.190">
    <property type="match status" value="1"/>
</dbReference>
<keyword evidence="4" id="KW-1185">Reference proteome</keyword>
<organism evidence="3 4">
    <name type="scientific">Providencia phage vB_PreS_PR1</name>
    <dbReference type="NCBI Taxonomy" id="1931407"/>
    <lineage>
        <taxon>Viruses</taxon>
        <taxon>Duplodnaviria</taxon>
        <taxon>Heunggongvirae</taxon>
        <taxon>Uroviricota</taxon>
        <taxon>Caudoviricetes</taxon>
        <taxon>Demerecviridae</taxon>
        <taxon>Priunavirus</taxon>
        <taxon>Priunavirus PR1</taxon>
    </lineage>
</organism>
<evidence type="ECO:0000259" key="1">
    <source>
        <dbReference type="Pfam" id="PF21425"/>
    </source>
</evidence>
<evidence type="ECO:0000259" key="2">
    <source>
        <dbReference type="Pfam" id="PF21430"/>
    </source>
</evidence>
<dbReference type="OrthoDB" id="14232at10239"/>
<dbReference type="Proteomes" id="UP000222417">
    <property type="component" value="Segment"/>
</dbReference>
<feature type="domain" description="Distal tail protein pb9 A" evidence="1">
    <location>
        <begin position="3"/>
        <end position="85"/>
    </location>
</feature>
<dbReference type="Gene3D" id="2.40.30.290">
    <property type="match status" value="1"/>
</dbReference>
<evidence type="ECO:0000313" key="4">
    <source>
        <dbReference type="Proteomes" id="UP000222417"/>
    </source>
</evidence>
<accession>A0A1S6KUY8</accession>
<sequence length="202" mass="22499">MRLPDPYTHPGLVPGFESVTLIDNDPVTKDRMANNQVFEVRTVSQYWGISIPFPDLFPKEFFLMDAFIGEYKRKGGFIEILLPQYETFGIQGDLANAKIPGGQKGNSLTMTIPNLTGLPKVGGLFKLSSHYKVYKITSVTANGNNLTLGLYPDLATTTNGAEKPVFNGILFQTKPLQLETWKSTLTSDGMYESFTLNFEESR</sequence>